<dbReference type="InterPro" id="IPR027470">
    <property type="entry name" value="Cation_efflux_CTD"/>
</dbReference>
<dbReference type="GO" id="GO:0016020">
    <property type="term" value="C:membrane"/>
    <property type="evidence" value="ECO:0007669"/>
    <property type="project" value="TreeGrafter"/>
</dbReference>
<feature type="chain" id="PRO_5025401793" description="Cation efflux protein cytoplasmic domain-containing protein" evidence="3">
    <location>
        <begin position="17"/>
        <end position="131"/>
    </location>
</feature>
<evidence type="ECO:0000313" key="5">
    <source>
        <dbReference type="EMBL" id="NDV39158.1"/>
    </source>
</evidence>
<dbReference type="GO" id="GO:0006882">
    <property type="term" value="P:intracellular zinc ion homeostasis"/>
    <property type="evidence" value="ECO:0007669"/>
    <property type="project" value="TreeGrafter"/>
</dbReference>
<keyword evidence="2" id="KW-0862">Zinc</keyword>
<dbReference type="PANTHER" id="PTHR45820:SF4">
    <property type="entry name" value="ZINC TRANSPORTER 63C, ISOFORM F"/>
    <property type="match status" value="1"/>
</dbReference>
<feature type="domain" description="Cation efflux protein cytoplasmic" evidence="4">
    <location>
        <begin position="26"/>
        <end position="98"/>
    </location>
</feature>
<protein>
    <recommendedName>
        <fullName evidence="4">Cation efflux protein cytoplasmic domain-containing protein</fullName>
    </recommendedName>
</protein>
<sequence length="131" mass="15014">MIVLLILWTTIPLIYECSKILLQKAPSHINIPSLKEKLLNIPGVRGIHDLHVWELIDSLYIASAHVLVQDNIEAKTILNKMKTVMHKNGIHSSTLQVEFLENSKDNSCKQFCVEECPEDWCCKDIALEDYQ</sequence>
<accession>A0A6B2LR04</accession>
<dbReference type="AlphaFoldDB" id="A0A6B2LR04"/>
<name>A0A6B2LR04_9EUKA</name>
<evidence type="ECO:0000256" key="2">
    <source>
        <dbReference type="ARBA" id="ARBA00022833"/>
    </source>
</evidence>
<dbReference type="InterPro" id="IPR036837">
    <property type="entry name" value="Cation_efflux_CTD_sf"/>
</dbReference>
<evidence type="ECO:0000256" key="3">
    <source>
        <dbReference type="SAM" id="SignalP"/>
    </source>
</evidence>
<comment type="similarity">
    <text evidence="1">Belongs to the cation diffusion facilitator (CDF) transporter (TC 2.A.4) family. SLC30A subfamily.</text>
</comment>
<keyword evidence="3" id="KW-0732">Signal</keyword>
<proteinExistence type="inferred from homology"/>
<dbReference type="EMBL" id="GIBP01010189">
    <property type="protein sequence ID" value="NDV39158.1"/>
    <property type="molecule type" value="Transcribed_RNA"/>
</dbReference>
<organism evidence="5">
    <name type="scientific">Arcella intermedia</name>
    <dbReference type="NCBI Taxonomy" id="1963864"/>
    <lineage>
        <taxon>Eukaryota</taxon>
        <taxon>Amoebozoa</taxon>
        <taxon>Tubulinea</taxon>
        <taxon>Elardia</taxon>
        <taxon>Arcellinida</taxon>
        <taxon>Sphaerothecina</taxon>
        <taxon>Arcellidae</taxon>
        <taxon>Arcella</taxon>
    </lineage>
</organism>
<dbReference type="PANTHER" id="PTHR45820">
    <property type="entry name" value="FI23527P1"/>
    <property type="match status" value="1"/>
</dbReference>
<reference evidence="5" key="1">
    <citation type="journal article" date="2020" name="J. Eukaryot. Microbiol.">
        <title>De novo Sequencing, Assembly and Annotation of the Transcriptome for the Free-Living Testate Amoeba Arcella intermedia.</title>
        <authorList>
            <person name="Ribeiro G.M."/>
            <person name="Porfirio-Sousa A.L."/>
            <person name="Maurer-Alcala X.X."/>
            <person name="Katz L.A."/>
            <person name="Lahr D.J.G."/>
        </authorList>
    </citation>
    <scope>NUCLEOTIDE SEQUENCE</scope>
</reference>
<evidence type="ECO:0000259" key="4">
    <source>
        <dbReference type="Pfam" id="PF16916"/>
    </source>
</evidence>
<dbReference type="GO" id="GO:0005385">
    <property type="term" value="F:zinc ion transmembrane transporter activity"/>
    <property type="evidence" value="ECO:0007669"/>
    <property type="project" value="TreeGrafter"/>
</dbReference>
<dbReference type="Pfam" id="PF16916">
    <property type="entry name" value="ZT_dimer"/>
    <property type="match status" value="1"/>
</dbReference>
<dbReference type="SUPFAM" id="SSF160240">
    <property type="entry name" value="Cation efflux protein cytoplasmic domain-like"/>
    <property type="match status" value="1"/>
</dbReference>
<feature type="signal peptide" evidence="3">
    <location>
        <begin position="1"/>
        <end position="16"/>
    </location>
</feature>
<evidence type="ECO:0000256" key="1">
    <source>
        <dbReference type="ARBA" id="ARBA00008873"/>
    </source>
</evidence>